<dbReference type="EMBL" id="RBNO01000034">
    <property type="protein sequence ID" value="RML27418.1"/>
    <property type="molecule type" value="Genomic_DNA"/>
</dbReference>
<dbReference type="InterPro" id="IPR027417">
    <property type="entry name" value="P-loop_NTPase"/>
</dbReference>
<evidence type="ECO:0000313" key="3">
    <source>
        <dbReference type="Proteomes" id="UP000267978"/>
    </source>
</evidence>
<dbReference type="InterPro" id="IPR041685">
    <property type="entry name" value="AAA_GajA/Old/RecF-like"/>
</dbReference>
<dbReference type="PANTHER" id="PTHR43581">
    <property type="entry name" value="ATP/GTP PHOSPHATASE"/>
    <property type="match status" value="1"/>
</dbReference>
<name>A0AB74A9L8_PSESX</name>
<dbReference type="Pfam" id="PF13175">
    <property type="entry name" value="AAA_15"/>
    <property type="match status" value="1"/>
</dbReference>
<dbReference type="AlphaFoldDB" id="A0AB74A9L8"/>
<evidence type="ECO:0000313" key="2">
    <source>
        <dbReference type="EMBL" id="RML27418.1"/>
    </source>
</evidence>
<dbReference type="Gene3D" id="3.40.50.300">
    <property type="entry name" value="P-loop containing nucleotide triphosphate hydrolases"/>
    <property type="match status" value="1"/>
</dbReference>
<protein>
    <recommendedName>
        <fullName evidence="1">Endonuclease GajA/Old nuclease/RecF-like AAA domain-containing protein</fullName>
    </recommendedName>
</protein>
<dbReference type="Proteomes" id="UP000267978">
    <property type="component" value="Unassembled WGS sequence"/>
</dbReference>
<gene>
    <name evidence="2" type="ORF">ALQ98_01270</name>
</gene>
<sequence length="615" mass="68314">MKLAQIRIRNFRCYKDEISLDIGDMTVLVGRNDAGKSTVMEALDIFLNEGLPDKHDASKSGDSTDVSIIAVFQDLPETLILDQSQTTSLSGEFLLNSDGKLEIHKIFNGSLEKPKLTSLKVVAHHPTAPGAEDLIELSNSELKARARELNISLDSVDQRINARLRSAIRTSIGDLSLKLRDVSLTEGNAATVWKGLQAQMPAFALFKSDRASTDQDPEAQDPLNAAIKEAVRQKENELNAIAVHIETEVRKIAELTLRKLQEMDPSLANSLTPSFPTPKWANLFKASITGDGDIPINKRGSGVRRLILLNFFRAKSERLIREQHRPNAIYAIEEPETSQHPRNQRMLISALQEIVGADQVILTTHTPMLARALPSPTLRFITKDLNDKIIILNGGEDETNSSIAKSLGVLPDHNVKLFIGVEGKHDISFLKNISTMLINSGENTPDLNQLEMDGELIFTPLGGSALALWCNRLANLNRPEFHIYDRDTIPPLPAKYQAYIDEVNVRNGCLAVATNKREMENYIHSSAINLALHEAGISTSIENTVSDFDDIPTILYKKVNEVVPQSDKWGQGRAKEFICNAAIQHLTIAMLRESDHANEILGWFQQIHEMLSTQN</sequence>
<comment type="caution">
    <text evidence="2">The sequence shown here is derived from an EMBL/GenBank/DDBJ whole genome shotgun (WGS) entry which is preliminary data.</text>
</comment>
<feature type="domain" description="Endonuclease GajA/Old nuclease/RecF-like AAA" evidence="1">
    <location>
        <begin position="1"/>
        <end position="370"/>
    </location>
</feature>
<dbReference type="InterPro" id="IPR051396">
    <property type="entry name" value="Bact_Antivir_Def_Nuclease"/>
</dbReference>
<dbReference type="RefSeq" id="WP_080392050.1">
    <property type="nucleotide sequence ID" value="NZ_CP013183.1"/>
</dbReference>
<organism evidence="2 3">
    <name type="scientific">Pseudomonas syringae pv. lapsa</name>
    <dbReference type="NCBI Taxonomy" id="199201"/>
    <lineage>
        <taxon>Bacteria</taxon>
        <taxon>Pseudomonadati</taxon>
        <taxon>Pseudomonadota</taxon>
        <taxon>Gammaproteobacteria</taxon>
        <taxon>Pseudomonadales</taxon>
        <taxon>Pseudomonadaceae</taxon>
        <taxon>Pseudomonas</taxon>
        <taxon>Pseudomonas syringae</taxon>
    </lineage>
</organism>
<reference evidence="2 3" key="1">
    <citation type="submission" date="2018-08" db="EMBL/GenBank/DDBJ databases">
        <title>Recombination of ecologically and evolutionarily significant loci maintains genetic cohesion in the Pseudomonas syringae species complex.</title>
        <authorList>
            <person name="Dillon M."/>
            <person name="Thakur S."/>
            <person name="Almeida R.N.D."/>
            <person name="Weir B.S."/>
            <person name="Guttman D.S."/>
        </authorList>
    </citation>
    <scope>NUCLEOTIDE SEQUENCE [LARGE SCALE GENOMIC DNA]</scope>
    <source>
        <strain evidence="2 3">ICMP 3946</strain>
    </source>
</reference>
<evidence type="ECO:0000259" key="1">
    <source>
        <dbReference type="Pfam" id="PF13175"/>
    </source>
</evidence>
<accession>A0AB74A9L8</accession>
<dbReference type="PANTHER" id="PTHR43581:SF4">
    <property type="entry name" value="ATP_GTP PHOSPHATASE"/>
    <property type="match status" value="1"/>
</dbReference>
<proteinExistence type="predicted"/>
<dbReference type="SUPFAM" id="SSF52540">
    <property type="entry name" value="P-loop containing nucleoside triphosphate hydrolases"/>
    <property type="match status" value="1"/>
</dbReference>